<evidence type="ECO:0000256" key="5">
    <source>
        <dbReference type="ARBA" id="ARBA00023242"/>
    </source>
</evidence>
<dbReference type="InterPro" id="IPR045080">
    <property type="entry name" value="BRCT_XRCC1_rpt1"/>
</dbReference>
<dbReference type="Pfam" id="PF01834">
    <property type="entry name" value="XRCC1_N"/>
    <property type="match status" value="1"/>
</dbReference>
<evidence type="ECO:0000256" key="3">
    <source>
        <dbReference type="ARBA" id="ARBA00022763"/>
    </source>
</evidence>
<sequence>MPDVKFKHVVSCSSEDPKNPAANLVAQEAFRKWKGVAGQSSVSVILQLEKSTKVRALDIGNEFSAFIEVLVGKSTDTEDAYHVLLPAASFMNPNESRSETNGARVRMFASDDLVASTMAQSWDRVKIICQQPFNKQLAFGLAFIRIIEAKSETAQGPNDSKGASATVLQPKNQLTLGRFALRAEPNSDTGSNLSPGAMFMKKQMSKDAPEEDSNSASAIRNAPQPKPSTPSTFMELSSKRKKSPEPKPKAKRQASDVASSSAAKVPRQKSPSRTTPQPRGEGKQKAPPQPSPSPSMPTVPTTPVAPKVAPKAVTKLKRAPFDQLFSGVTFAMSGFVNPLRAQLREKALELGGKYKPDWQPGCTHLICAFANTPKFNQVRGRGKIVKKEWIEDCHSRRRRLPWRRYALDRADQGRAESEDEIEADDGGVANTSSADASLAAVSTEPVNSASESPSPVVQKYTTSRLEQKKDPDFKLDAADGSSTDVDSEASNTDDEIDQIRTGKKSKERPNRREQKKKDDGGRTGASGESPTKGNVDANGLPLLPDFFAGKHFFIFGKMLTADERRQVNRYVTAFGGVLEQYMDHKVVNVVATKNDWDENFDRALAENPAVIFVQPQWIIDCGRQEKLIPVEPFLIEKS</sequence>
<dbReference type="InterPro" id="IPR002706">
    <property type="entry name" value="Xrcc1_N"/>
</dbReference>
<feature type="domain" description="BRCT" evidence="7">
    <location>
        <begin position="542"/>
        <end position="635"/>
    </location>
</feature>
<evidence type="ECO:0000313" key="9">
    <source>
        <dbReference type="WBParaSite" id="PSAMB.scaffold3463size18191.g21521.t1"/>
    </source>
</evidence>
<dbReference type="InterPro" id="IPR008979">
    <property type="entry name" value="Galactose-bd-like_sf"/>
</dbReference>
<dbReference type="PANTHER" id="PTHR11370">
    <property type="entry name" value="DNA-REPAIR PROTEIN XRCC1"/>
    <property type="match status" value="1"/>
</dbReference>
<dbReference type="AlphaFoldDB" id="A0A914W8M4"/>
<evidence type="ECO:0000256" key="4">
    <source>
        <dbReference type="ARBA" id="ARBA00023204"/>
    </source>
</evidence>
<accession>A0A914W8M4</accession>
<keyword evidence="4" id="KW-0234">DNA repair</keyword>
<organism evidence="8 9">
    <name type="scientific">Plectus sambesii</name>
    <dbReference type="NCBI Taxonomy" id="2011161"/>
    <lineage>
        <taxon>Eukaryota</taxon>
        <taxon>Metazoa</taxon>
        <taxon>Ecdysozoa</taxon>
        <taxon>Nematoda</taxon>
        <taxon>Chromadorea</taxon>
        <taxon>Plectida</taxon>
        <taxon>Plectina</taxon>
        <taxon>Plectoidea</taxon>
        <taxon>Plectidae</taxon>
        <taxon>Plectus</taxon>
    </lineage>
</organism>
<dbReference type="PROSITE" id="PS50172">
    <property type="entry name" value="BRCT"/>
    <property type="match status" value="2"/>
</dbReference>
<dbReference type="InterPro" id="IPR036420">
    <property type="entry name" value="BRCT_dom_sf"/>
</dbReference>
<dbReference type="Gene3D" id="3.40.50.10190">
    <property type="entry name" value="BRCT domain"/>
    <property type="match status" value="2"/>
</dbReference>
<dbReference type="GO" id="GO:0005634">
    <property type="term" value="C:nucleus"/>
    <property type="evidence" value="ECO:0007669"/>
    <property type="project" value="UniProtKB-SubCell"/>
</dbReference>
<dbReference type="Pfam" id="PF16589">
    <property type="entry name" value="BRCT_2"/>
    <property type="match status" value="1"/>
</dbReference>
<dbReference type="FunFam" id="2.60.120.260:FF:000025">
    <property type="entry name" value="DNA repair protein XRCC1 isoform X1"/>
    <property type="match status" value="1"/>
</dbReference>
<feature type="compositionally biased region" description="Pro residues" evidence="6">
    <location>
        <begin position="287"/>
        <end position="297"/>
    </location>
</feature>
<dbReference type="Proteomes" id="UP000887566">
    <property type="component" value="Unplaced"/>
</dbReference>
<evidence type="ECO:0000313" key="8">
    <source>
        <dbReference type="Proteomes" id="UP000887566"/>
    </source>
</evidence>
<comment type="subcellular location">
    <subcellularLocation>
        <location evidence="1">Nucleus</location>
    </subcellularLocation>
</comment>
<dbReference type="InterPro" id="IPR001357">
    <property type="entry name" value="BRCT_dom"/>
</dbReference>
<dbReference type="Pfam" id="PF00533">
    <property type="entry name" value="BRCT"/>
    <property type="match status" value="1"/>
</dbReference>
<evidence type="ECO:0000256" key="2">
    <source>
        <dbReference type="ARBA" id="ARBA00022737"/>
    </source>
</evidence>
<feature type="compositionally biased region" description="Basic and acidic residues" evidence="6">
    <location>
        <begin position="507"/>
        <end position="521"/>
    </location>
</feature>
<protein>
    <submittedName>
        <fullName evidence="9">BRCT domain-containing protein</fullName>
    </submittedName>
</protein>
<reference evidence="9" key="1">
    <citation type="submission" date="2022-11" db="UniProtKB">
        <authorList>
            <consortium name="WormBaseParasite"/>
        </authorList>
    </citation>
    <scope>IDENTIFICATION</scope>
</reference>
<feature type="compositionally biased region" description="Polar residues" evidence="6">
    <location>
        <begin position="444"/>
        <end position="464"/>
    </location>
</feature>
<dbReference type="FunFam" id="3.40.50.10190:FF:000008">
    <property type="entry name" value="X-ray repair cross complementing 1"/>
    <property type="match status" value="1"/>
</dbReference>
<feature type="domain" description="BRCT" evidence="7">
    <location>
        <begin position="320"/>
        <end position="407"/>
    </location>
</feature>
<dbReference type="CDD" id="cd17725">
    <property type="entry name" value="BRCT_XRCC1_rpt1"/>
    <property type="match status" value="1"/>
</dbReference>
<dbReference type="PANTHER" id="PTHR11370:SF5">
    <property type="entry name" value="DNA REPAIR PROTEIN XRCC1"/>
    <property type="match status" value="1"/>
</dbReference>
<feature type="compositionally biased region" description="Acidic residues" evidence="6">
    <location>
        <begin position="485"/>
        <end position="496"/>
    </location>
</feature>
<feature type="region of interest" description="Disordered" evidence="6">
    <location>
        <begin position="411"/>
        <end position="536"/>
    </location>
</feature>
<name>A0A914W8M4_9BILA</name>
<dbReference type="GO" id="GO:0006284">
    <property type="term" value="P:base-excision repair"/>
    <property type="evidence" value="ECO:0007669"/>
    <property type="project" value="InterPro"/>
</dbReference>
<keyword evidence="2" id="KW-0677">Repeat</keyword>
<dbReference type="GO" id="GO:0003684">
    <property type="term" value="F:damaged DNA binding"/>
    <property type="evidence" value="ECO:0007669"/>
    <property type="project" value="InterPro"/>
</dbReference>
<keyword evidence="8" id="KW-1185">Reference proteome</keyword>
<keyword evidence="5" id="KW-0539">Nucleus</keyword>
<feature type="region of interest" description="Disordered" evidence="6">
    <location>
        <begin position="202"/>
        <end position="305"/>
    </location>
</feature>
<dbReference type="GO" id="GO:0000012">
    <property type="term" value="P:single strand break repair"/>
    <property type="evidence" value="ECO:0007669"/>
    <property type="project" value="InterPro"/>
</dbReference>
<evidence type="ECO:0000259" key="7">
    <source>
        <dbReference type="PROSITE" id="PS50172"/>
    </source>
</evidence>
<feature type="compositionally biased region" description="Basic and acidic residues" evidence="6">
    <location>
        <begin position="465"/>
        <end position="477"/>
    </location>
</feature>
<proteinExistence type="predicted"/>
<dbReference type="GO" id="GO:0006303">
    <property type="term" value="P:double-strand break repair via nonhomologous end joining"/>
    <property type="evidence" value="ECO:0007669"/>
    <property type="project" value="InterPro"/>
</dbReference>
<dbReference type="SMART" id="SM00292">
    <property type="entry name" value="BRCT"/>
    <property type="match status" value="2"/>
</dbReference>
<dbReference type="SUPFAM" id="SSF49785">
    <property type="entry name" value="Galactose-binding domain-like"/>
    <property type="match status" value="1"/>
</dbReference>
<dbReference type="WBParaSite" id="PSAMB.scaffold3463size18191.g21521.t1">
    <property type="protein sequence ID" value="PSAMB.scaffold3463size18191.g21521.t1"/>
    <property type="gene ID" value="PSAMB.scaffold3463size18191.g21521"/>
</dbReference>
<evidence type="ECO:0000256" key="6">
    <source>
        <dbReference type="SAM" id="MobiDB-lite"/>
    </source>
</evidence>
<keyword evidence="3" id="KW-0227">DNA damage</keyword>
<dbReference type="SUPFAM" id="SSF52113">
    <property type="entry name" value="BRCT domain"/>
    <property type="match status" value="2"/>
</dbReference>
<evidence type="ECO:0000256" key="1">
    <source>
        <dbReference type="ARBA" id="ARBA00004123"/>
    </source>
</evidence>
<dbReference type="Gene3D" id="2.60.120.260">
    <property type="entry name" value="Galactose-binding domain-like"/>
    <property type="match status" value="1"/>
</dbReference>